<evidence type="ECO:0000313" key="6">
    <source>
        <dbReference type="EMBL" id="RMH93834.1"/>
    </source>
</evidence>
<reference evidence="6 7" key="1">
    <citation type="submission" date="2018-10" db="EMBL/GenBank/DDBJ databases">
        <title>Proposal of Lysobacter pythonis sp. nov. isolated from royal pythons (Python regius).</title>
        <authorList>
            <person name="Hans-Juergen B."/>
            <person name="Huptas C."/>
            <person name="Sandra B."/>
            <person name="Igor L."/>
            <person name="Joachim S."/>
            <person name="Siegfried S."/>
            <person name="Mareike W."/>
            <person name="Peter K."/>
        </authorList>
    </citation>
    <scope>NUCLEOTIDE SEQUENCE [LARGE SCALE GENOMIC DNA]</scope>
    <source>
        <strain evidence="6 7">4284/11</strain>
    </source>
</reference>
<evidence type="ECO:0000256" key="1">
    <source>
        <dbReference type="ARBA" id="ARBA00010088"/>
    </source>
</evidence>
<dbReference type="GO" id="GO:0006508">
    <property type="term" value="P:proteolysis"/>
    <property type="evidence" value="ECO:0007669"/>
    <property type="project" value="InterPro"/>
</dbReference>
<keyword evidence="3" id="KW-0732">Signal</keyword>
<sequence length="498" mass="53463">MKSTSLPPLAAALTLALSACGGGHPPTAKPGARLFGTLEFQPCALSTANSRKALEAQCATLQVPENPARPQGRKIGLKIAWLTPENEAGAMPDPVFMLAGGPGQSALQSYPQLDPAFADVRKQRHVILVDQRGTGGSNPLTCQQDDEETPNFSPERAAAYARQCLSALEKRADPRFYTTTDAVRDLDAVRQALGVEKINLMGVSYGTRVAQQYALRHPQHTRTVLLDSVVPNTLPLGNIFARNLDDALALQFGQCAKDTACREKLGDPRAQLDTLLAKLKADPPLVRYRDANTHAPKEARLTAESVAGLVRMYAYMPAAASLLPVLIHEANQGRYEGLMALTKMLTGEMRDAMALGMQMSVICSEDAGSFDAREEDKDTVLGQDMARAMGAMCEVWPVATQVPKDFRAPLTGGIPVLAISGEFDPVTPPRYGDVAIAKLSNARHLVLKGQGHSVLGTGCMPKLFAQFVDKAEPKALDAKCLDTLGPVPPFTSFNGWNP</sequence>
<dbReference type="RefSeq" id="WP_122100877.1">
    <property type="nucleotide sequence ID" value="NZ_RFLY01000004.1"/>
</dbReference>
<dbReference type="EMBL" id="RFLY01000004">
    <property type="protein sequence ID" value="RMH93834.1"/>
    <property type="molecule type" value="Genomic_DNA"/>
</dbReference>
<keyword evidence="2 6" id="KW-0378">Hydrolase</keyword>
<dbReference type="InterPro" id="IPR050266">
    <property type="entry name" value="AB_hydrolase_sf"/>
</dbReference>
<accession>A0A3M2I6D1</accession>
<dbReference type="GO" id="GO:0016020">
    <property type="term" value="C:membrane"/>
    <property type="evidence" value="ECO:0007669"/>
    <property type="project" value="TreeGrafter"/>
</dbReference>
<dbReference type="Pfam" id="PF08386">
    <property type="entry name" value="Abhydrolase_4"/>
    <property type="match status" value="1"/>
</dbReference>
<evidence type="ECO:0000256" key="2">
    <source>
        <dbReference type="ARBA" id="ARBA00022801"/>
    </source>
</evidence>
<keyword evidence="7" id="KW-1185">Reference proteome</keyword>
<proteinExistence type="inferred from homology"/>
<comment type="caution">
    <text evidence="6">The sequence shown here is derived from an EMBL/GenBank/DDBJ whole genome shotgun (WGS) entry which is preliminary data.</text>
</comment>
<dbReference type="Proteomes" id="UP000275012">
    <property type="component" value="Unassembled WGS sequence"/>
</dbReference>
<dbReference type="PRINTS" id="PR00793">
    <property type="entry name" value="PROAMNOPTASE"/>
</dbReference>
<dbReference type="InterPro" id="IPR013595">
    <property type="entry name" value="Pept_S33_TAP-like_C"/>
</dbReference>
<dbReference type="InterPro" id="IPR002410">
    <property type="entry name" value="Peptidase_S33"/>
</dbReference>
<dbReference type="PANTHER" id="PTHR43798">
    <property type="entry name" value="MONOACYLGLYCEROL LIPASE"/>
    <property type="match status" value="1"/>
</dbReference>
<dbReference type="PROSITE" id="PS51257">
    <property type="entry name" value="PROKAR_LIPOPROTEIN"/>
    <property type="match status" value="1"/>
</dbReference>
<dbReference type="GO" id="GO:0008233">
    <property type="term" value="F:peptidase activity"/>
    <property type="evidence" value="ECO:0007669"/>
    <property type="project" value="InterPro"/>
</dbReference>
<feature type="signal peptide" evidence="3">
    <location>
        <begin position="1"/>
        <end position="21"/>
    </location>
</feature>
<organism evidence="6 7">
    <name type="scientific">Solilutibacter pythonis</name>
    <dbReference type="NCBI Taxonomy" id="2483112"/>
    <lineage>
        <taxon>Bacteria</taxon>
        <taxon>Pseudomonadati</taxon>
        <taxon>Pseudomonadota</taxon>
        <taxon>Gammaproteobacteria</taxon>
        <taxon>Lysobacterales</taxon>
        <taxon>Lysobacteraceae</taxon>
        <taxon>Solilutibacter</taxon>
    </lineage>
</organism>
<dbReference type="AlphaFoldDB" id="A0A3M2I6D1"/>
<feature type="domain" description="Peptidase S33 tripeptidyl aminopeptidase-like C-terminal" evidence="5">
    <location>
        <begin position="382"/>
        <end position="480"/>
    </location>
</feature>
<gene>
    <name evidence="6" type="ORF">EBB59_04110</name>
</gene>
<feature type="chain" id="PRO_5017953954" evidence="3">
    <location>
        <begin position="22"/>
        <end position="498"/>
    </location>
</feature>
<dbReference type="InterPro" id="IPR029058">
    <property type="entry name" value="AB_hydrolase_fold"/>
</dbReference>
<evidence type="ECO:0000259" key="5">
    <source>
        <dbReference type="Pfam" id="PF08386"/>
    </source>
</evidence>
<dbReference type="InterPro" id="IPR000073">
    <property type="entry name" value="AB_hydrolase_1"/>
</dbReference>
<feature type="domain" description="AB hydrolase-1" evidence="4">
    <location>
        <begin position="94"/>
        <end position="243"/>
    </location>
</feature>
<dbReference type="SUPFAM" id="SSF53474">
    <property type="entry name" value="alpha/beta-Hydrolases"/>
    <property type="match status" value="1"/>
</dbReference>
<dbReference type="Gene3D" id="3.40.50.1820">
    <property type="entry name" value="alpha/beta hydrolase"/>
    <property type="match status" value="1"/>
</dbReference>
<dbReference type="OrthoDB" id="4510475at2"/>
<dbReference type="PANTHER" id="PTHR43798:SF27">
    <property type="entry name" value="HYDROLASE ALPHA_BETA HYDROLASE FOLD FAMILY"/>
    <property type="match status" value="1"/>
</dbReference>
<dbReference type="Pfam" id="PF00561">
    <property type="entry name" value="Abhydrolase_1"/>
    <property type="match status" value="1"/>
</dbReference>
<protein>
    <submittedName>
        <fullName evidence="6">Alpha/beta fold hydrolase</fullName>
    </submittedName>
</protein>
<name>A0A3M2I6D1_9GAMM</name>
<evidence type="ECO:0000313" key="7">
    <source>
        <dbReference type="Proteomes" id="UP000275012"/>
    </source>
</evidence>
<comment type="similarity">
    <text evidence="1">Belongs to the peptidase S33 family.</text>
</comment>
<evidence type="ECO:0000259" key="4">
    <source>
        <dbReference type="Pfam" id="PF00561"/>
    </source>
</evidence>
<evidence type="ECO:0000256" key="3">
    <source>
        <dbReference type="SAM" id="SignalP"/>
    </source>
</evidence>